<keyword evidence="4" id="KW-0233">DNA recombination</keyword>
<gene>
    <name evidence="6" type="ORF">ACFODO_19290</name>
    <name evidence="7" type="ORF">C9E89_012665</name>
</gene>
<dbReference type="PROSITE" id="PS51898">
    <property type="entry name" value="TYR_RECOMBINASE"/>
    <property type="match status" value="1"/>
</dbReference>
<dbReference type="InterPro" id="IPR013762">
    <property type="entry name" value="Integrase-like_cat_sf"/>
</dbReference>
<dbReference type="Pfam" id="PF00589">
    <property type="entry name" value="Phage_integrase"/>
    <property type="match status" value="1"/>
</dbReference>
<accession>A0A371YP62</accession>
<reference evidence="9" key="3">
    <citation type="journal article" date="2019" name="Int. J. Syst. Evol. Microbiol.">
        <title>The Global Catalogue of Microorganisms (GCM) 10K type strain sequencing project: providing services to taxonomists for standard genome sequencing and annotation.</title>
        <authorList>
            <consortium name="The Broad Institute Genomics Platform"/>
            <consortium name="The Broad Institute Genome Sequencing Center for Infectious Disease"/>
            <person name="Wu L."/>
            <person name="Ma J."/>
        </authorList>
    </citation>
    <scope>NUCLEOTIDE SEQUENCE [LARGE SCALE GENOMIC DNA]</scope>
    <source>
        <strain evidence="9">KCTC 62575</strain>
    </source>
</reference>
<sequence>MALTEAWLKTNNSKPRERVEEFSDRDSMSVRVSMRGKIVFQLRYRIAGKGQRLDIGTYPHISLKDARAKAQEFRLMLDEGKNPKKEVMLEQEKYNSEKTLIELFDLWFTEYYEPKIKQSHEIRRTFEIYVFPSKAKAPVNRMSLHDWLVIIEPLAKTKPSVAGRILSISKQMLKWAVKRQHLDKNVLVDLYAKSDLGIEKQKTSRVLNDSELKVILEALRDSTMTLKNKIFVELCLIYGCRNGELRRAKKTDFDFEKMIWTVPVEHNKIGKKTGRDIIRPILPYTEKLIKQAFAFNKTNHFILAKDNEIPSPQFALHFPKNLMLWVGRNKELTMKHWSMHDLRRTARTNFSSMTTRDIAEIMVGHVLPSIQGTYDYYDYLDEQKEAYQKWIDRLHVLKSEIQ</sequence>
<dbReference type="Pfam" id="PF13356">
    <property type="entry name" value="Arm-DNA-bind_3"/>
    <property type="match status" value="1"/>
</dbReference>
<reference evidence="7 8" key="2">
    <citation type="submission" date="2018-08" db="EMBL/GenBank/DDBJ databases">
        <title>The draft genome of Acinetobacter sichuanensis strain WCHAc060041.</title>
        <authorList>
            <person name="Qin J."/>
            <person name="Feng Y."/>
            <person name="Zong Z."/>
        </authorList>
    </citation>
    <scope>NUCLEOTIDE SEQUENCE [LARGE SCALE GENOMIC DNA]</scope>
    <source>
        <strain evidence="7 8">WCHAc060041</strain>
    </source>
</reference>
<dbReference type="GO" id="GO:0015074">
    <property type="term" value="P:DNA integration"/>
    <property type="evidence" value="ECO:0007669"/>
    <property type="project" value="UniProtKB-KW"/>
</dbReference>
<dbReference type="InterPro" id="IPR010998">
    <property type="entry name" value="Integrase_recombinase_N"/>
</dbReference>
<dbReference type="Gene3D" id="3.30.160.390">
    <property type="entry name" value="Integrase, DNA-binding domain"/>
    <property type="match status" value="1"/>
</dbReference>
<dbReference type="SUPFAM" id="SSF56349">
    <property type="entry name" value="DNA breaking-rejoining enzymes"/>
    <property type="match status" value="1"/>
</dbReference>
<evidence type="ECO:0000259" key="5">
    <source>
        <dbReference type="PROSITE" id="PS51898"/>
    </source>
</evidence>
<dbReference type="InterPro" id="IPR053876">
    <property type="entry name" value="Phage_int_M"/>
</dbReference>
<reference evidence="6" key="1">
    <citation type="journal article" date="2014" name="Int. J. Syst. Evol. Microbiol.">
        <title>Complete genome of a new Firmicutes species belonging to the dominant human colonic microbiota ('Ruminococcus bicirculans') reveals two chromosomes and a selective capacity to utilize plant glucans.</title>
        <authorList>
            <consortium name="NISC Comparative Sequencing Program"/>
            <person name="Wegmann U."/>
            <person name="Louis P."/>
            <person name="Goesmann A."/>
            <person name="Henrissat B."/>
            <person name="Duncan S.H."/>
            <person name="Flint H.J."/>
        </authorList>
    </citation>
    <scope>NUCLEOTIDE SEQUENCE</scope>
    <source>
        <strain evidence="6">KCTC 62575</strain>
    </source>
</reference>
<evidence type="ECO:0000256" key="4">
    <source>
        <dbReference type="ARBA" id="ARBA00023172"/>
    </source>
</evidence>
<dbReference type="Gene3D" id="1.10.443.10">
    <property type="entry name" value="Intergrase catalytic core"/>
    <property type="match status" value="1"/>
</dbReference>
<keyword evidence="2" id="KW-0229">DNA integration</keyword>
<evidence type="ECO:0000256" key="2">
    <source>
        <dbReference type="ARBA" id="ARBA00022908"/>
    </source>
</evidence>
<evidence type="ECO:0000313" key="7">
    <source>
        <dbReference type="EMBL" id="RFC83251.1"/>
    </source>
</evidence>
<dbReference type="OrthoDB" id="9795573at2"/>
<evidence type="ECO:0000256" key="1">
    <source>
        <dbReference type="ARBA" id="ARBA00008857"/>
    </source>
</evidence>
<comment type="caution">
    <text evidence="7">The sequence shown here is derived from an EMBL/GenBank/DDBJ whole genome shotgun (WGS) entry which is preliminary data.</text>
</comment>
<comment type="similarity">
    <text evidence="1">Belongs to the 'phage' integrase family.</text>
</comment>
<dbReference type="GO" id="GO:0006310">
    <property type="term" value="P:DNA recombination"/>
    <property type="evidence" value="ECO:0007669"/>
    <property type="project" value="UniProtKB-KW"/>
</dbReference>
<dbReference type="Gene3D" id="1.10.150.130">
    <property type="match status" value="1"/>
</dbReference>
<dbReference type="InterPro" id="IPR025166">
    <property type="entry name" value="Integrase_DNA_bind_dom"/>
</dbReference>
<dbReference type="InterPro" id="IPR002104">
    <property type="entry name" value="Integrase_catalytic"/>
</dbReference>
<dbReference type="AlphaFoldDB" id="A0A371YP62"/>
<evidence type="ECO:0000256" key="3">
    <source>
        <dbReference type="ARBA" id="ARBA00023125"/>
    </source>
</evidence>
<dbReference type="Pfam" id="PF22022">
    <property type="entry name" value="Phage_int_M"/>
    <property type="match status" value="1"/>
</dbReference>
<dbReference type="InterPro" id="IPR050808">
    <property type="entry name" value="Phage_Integrase"/>
</dbReference>
<proteinExistence type="inferred from homology"/>
<keyword evidence="3" id="KW-0238">DNA-binding</keyword>
<evidence type="ECO:0000313" key="9">
    <source>
        <dbReference type="Proteomes" id="UP001595455"/>
    </source>
</evidence>
<dbReference type="PANTHER" id="PTHR30629">
    <property type="entry name" value="PROPHAGE INTEGRASE"/>
    <property type="match status" value="1"/>
</dbReference>
<dbReference type="RefSeq" id="WP_107008706.1">
    <property type="nucleotide sequence ID" value="NZ_JBHRSF010000122.1"/>
</dbReference>
<dbReference type="PANTHER" id="PTHR30629:SF2">
    <property type="entry name" value="PROPHAGE INTEGRASE INTS-RELATED"/>
    <property type="match status" value="1"/>
</dbReference>
<organism evidence="7 8">
    <name type="scientific">Acinetobacter sichuanensis</name>
    <dbReference type="NCBI Taxonomy" id="2136183"/>
    <lineage>
        <taxon>Bacteria</taxon>
        <taxon>Pseudomonadati</taxon>
        <taxon>Pseudomonadota</taxon>
        <taxon>Gammaproteobacteria</taxon>
        <taxon>Moraxellales</taxon>
        <taxon>Moraxellaceae</taxon>
        <taxon>Acinetobacter</taxon>
    </lineage>
</organism>
<evidence type="ECO:0000313" key="6">
    <source>
        <dbReference type="EMBL" id="MFC2997348.1"/>
    </source>
</evidence>
<name>A0A371YP62_9GAMM</name>
<dbReference type="EMBL" id="JBHRSF010000122">
    <property type="protein sequence ID" value="MFC2997348.1"/>
    <property type="molecule type" value="Genomic_DNA"/>
</dbReference>
<feature type="domain" description="Tyr recombinase" evidence="5">
    <location>
        <begin position="202"/>
        <end position="392"/>
    </location>
</feature>
<dbReference type="InterPro" id="IPR011010">
    <property type="entry name" value="DNA_brk_join_enz"/>
</dbReference>
<dbReference type="GO" id="GO:0003677">
    <property type="term" value="F:DNA binding"/>
    <property type="evidence" value="ECO:0007669"/>
    <property type="project" value="UniProtKB-KW"/>
</dbReference>
<keyword evidence="9" id="KW-1185">Reference proteome</keyword>
<reference evidence="6" key="4">
    <citation type="submission" date="2024-09" db="EMBL/GenBank/DDBJ databases">
        <authorList>
            <person name="Sun Q."/>
            <person name="Mori K."/>
        </authorList>
    </citation>
    <scope>NUCLEOTIDE SEQUENCE</scope>
    <source>
        <strain evidence="6">KCTC 62575</strain>
    </source>
</reference>
<dbReference type="Proteomes" id="UP000240957">
    <property type="component" value="Unassembled WGS sequence"/>
</dbReference>
<dbReference type="CDD" id="cd00801">
    <property type="entry name" value="INT_P4_C"/>
    <property type="match status" value="1"/>
</dbReference>
<dbReference type="EMBL" id="PYIX02000020">
    <property type="protein sequence ID" value="RFC83251.1"/>
    <property type="molecule type" value="Genomic_DNA"/>
</dbReference>
<protein>
    <submittedName>
        <fullName evidence="7">DUF4102 domain-containing protein</fullName>
    </submittedName>
    <submittedName>
        <fullName evidence="6">Tyrosine-type recombinase/integrase</fullName>
    </submittedName>
</protein>
<evidence type="ECO:0000313" key="8">
    <source>
        <dbReference type="Proteomes" id="UP000240957"/>
    </source>
</evidence>
<dbReference type="Proteomes" id="UP001595455">
    <property type="component" value="Unassembled WGS sequence"/>
</dbReference>
<dbReference type="InterPro" id="IPR038488">
    <property type="entry name" value="Integrase_DNA-bd_sf"/>
</dbReference>